<reference evidence="3 4" key="1">
    <citation type="journal article" date="2012" name="J. Bacteriol.">
        <title>Genome Sequence of the Alkane-Degrading Bacterium Alcanivorax hongdengensis Type Strain A-11-3.</title>
        <authorList>
            <person name="Lai Q."/>
            <person name="Shao Z."/>
        </authorList>
    </citation>
    <scope>NUCLEOTIDE SEQUENCE [LARGE SCALE GENOMIC DNA]</scope>
    <source>
        <strain evidence="3 4">A-11-3</strain>
    </source>
</reference>
<feature type="signal peptide" evidence="2">
    <location>
        <begin position="1"/>
        <end position="24"/>
    </location>
</feature>
<evidence type="ECO:0008006" key="5">
    <source>
        <dbReference type="Google" id="ProtNLM"/>
    </source>
</evidence>
<evidence type="ECO:0000313" key="4">
    <source>
        <dbReference type="Proteomes" id="UP000010164"/>
    </source>
</evidence>
<evidence type="ECO:0000313" key="3">
    <source>
        <dbReference type="EMBL" id="EKF75714.1"/>
    </source>
</evidence>
<dbReference type="Proteomes" id="UP000010164">
    <property type="component" value="Unassembled WGS sequence"/>
</dbReference>
<dbReference type="RefSeq" id="WP_008927698.1">
    <property type="nucleotide sequence ID" value="NZ_AMRJ01000002.1"/>
</dbReference>
<dbReference type="EMBL" id="AMRJ01000002">
    <property type="protein sequence ID" value="EKF75714.1"/>
    <property type="molecule type" value="Genomic_DNA"/>
</dbReference>
<accession>L0WG73</accession>
<feature type="compositionally biased region" description="Basic and acidic residues" evidence="1">
    <location>
        <begin position="38"/>
        <end position="54"/>
    </location>
</feature>
<sequence>MNTIAFKPLILASLLLAAPAMTLADPPSWAHNGGHHGNQKEYRNGHDRGRDNGGNHHWHHNDRHHERRVVHVKPLAVNWYQHAYVGQRLPVEIDNHNYRLPRHARIHHLNSGVTELVVADQIIRILDATQTIIAVSR</sequence>
<keyword evidence="4" id="KW-1185">Reference proteome</keyword>
<dbReference type="STRING" id="1177179.A11A3_02557"/>
<organism evidence="3 4">
    <name type="scientific">Alcanivorax hongdengensis A-11-3</name>
    <dbReference type="NCBI Taxonomy" id="1177179"/>
    <lineage>
        <taxon>Bacteria</taxon>
        <taxon>Pseudomonadati</taxon>
        <taxon>Pseudomonadota</taxon>
        <taxon>Gammaproteobacteria</taxon>
        <taxon>Oceanospirillales</taxon>
        <taxon>Alcanivoracaceae</taxon>
        <taxon>Alcanivorax</taxon>
    </lineage>
</organism>
<name>L0WG73_9GAMM</name>
<protein>
    <recommendedName>
        <fullName evidence="5">Integral membrane protein</fullName>
    </recommendedName>
</protein>
<evidence type="ECO:0000256" key="2">
    <source>
        <dbReference type="SAM" id="SignalP"/>
    </source>
</evidence>
<proteinExistence type="predicted"/>
<feature type="region of interest" description="Disordered" evidence="1">
    <location>
        <begin position="29"/>
        <end position="65"/>
    </location>
</feature>
<feature type="compositionally biased region" description="Basic residues" evidence="1">
    <location>
        <begin position="56"/>
        <end position="65"/>
    </location>
</feature>
<gene>
    <name evidence="3" type="ORF">A11A3_02557</name>
</gene>
<feature type="chain" id="PRO_5003948660" description="Integral membrane protein" evidence="2">
    <location>
        <begin position="25"/>
        <end position="137"/>
    </location>
</feature>
<comment type="caution">
    <text evidence="3">The sequence shown here is derived from an EMBL/GenBank/DDBJ whole genome shotgun (WGS) entry which is preliminary data.</text>
</comment>
<evidence type="ECO:0000256" key="1">
    <source>
        <dbReference type="SAM" id="MobiDB-lite"/>
    </source>
</evidence>
<dbReference type="PATRIC" id="fig|1177179.3.peg.508"/>
<dbReference type="AlphaFoldDB" id="L0WG73"/>
<keyword evidence="2" id="KW-0732">Signal</keyword>